<proteinExistence type="predicted"/>
<dbReference type="OrthoDB" id="9800666at2"/>
<evidence type="ECO:0000313" key="2">
    <source>
        <dbReference type="EMBL" id="SDQ76452.1"/>
    </source>
</evidence>
<feature type="signal peptide" evidence="1">
    <location>
        <begin position="1"/>
        <end position="27"/>
    </location>
</feature>
<dbReference type="EMBL" id="FNKP01000001">
    <property type="protein sequence ID" value="SDQ76452.1"/>
    <property type="molecule type" value="Genomic_DNA"/>
</dbReference>
<reference evidence="3" key="1">
    <citation type="submission" date="2016-10" db="EMBL/GenBank/DDBJ databases">
        <authorList>
            <person name="Varghese N."/>
        </authorList>
    </citation>
    <scope>NUCLEOTIDE SEQUENCE [LARGE SCALE GENOMIC DNA]</scope>
    <source>
        <strain evidence="3">GAS106B</strain>
    </source>
</reference>
<accession>A0A1H1DJ13</accession>
<dbReference type="Proteomes" id="UP000183487">
    <property type="component" value="Unassembled WGS sequence"/>
</dbReference>
<name>A0A1H1DJ13_9BURK</name>
<evidence type="ECO:0000313" key="3">
    <source>
        <dbReference type="Proteomes" id="UP000183487"/>
    </source>
</evidence>
<dbReference type="PANTHER" id="PTHR39335:SF1">
    <property type="entry name" value="BLL4220 PROTEIN"/>
    <property type="match status" value="1"/>
</dbReference>
<evidence type="ECO:0000256" key="1">
    <source>
        <dbReference type="SAM" id="SignalP"/>
    </source>
</evidence>
<dbReference type="PIRSF" id="PIRSF029720">
    <property type="entry name" value="UCP029720"/>
    <property type="match status" value="1"/>
</dbReference>
<gene>
    <name evidence="2" type="ORF">SAMN05443245_2670</name>
</gene>
<organism evidence="2 3">
    <name type="scientific">Paraburkholderia fungorum</name>
    <dbReference type="NCBI Taxonomy" id="134537"/>
    <lineage>
        <taxon>Bacteria</taxon>
        <taxon>Pseudomonadati</taxon>
        <taxon>Pseudomonadota</taxon>
        <taxon>Betaproteobacteria</taxon>
        <taxon>Burkholderiales</taxon>
        <taxon>Burkholderiaceae</taxon>
        <taxon>Paraburkholderia</taxon>
    </lineage>
</organism>
<dbReference type="GO" id="GO:0043448">
    <property type="term" value="P:alkane catabolic process"/>
    <property type="evidence" value="ECO:0007669"/>
    <property type="project" value="TreeGrafter"/>
</dbReference>
<keyword evidence="1" id="KW-0732">Signal</keyword>
<dbReference type="PANTHER" id="PTHR39335">
    <property type="entry name" value="BLL4220 PROTEIN"/>
    <property type="match status" value="1"/>
</dbReference>
<feature type="chain" id="PRO_5010241730" evidence="1">
    <location>
        <begin position="28"/>
        <end position="125"/>
    </location>
</feature>
<keyword evidence="3" id="KW-1185">Reference proteome</keyword>
<protein>
    <submittedName>
        <fullName evidence="2">Predicted lipoprotein with conserved Yx(FWY)xxD motif</fullName>
    </submittedName>
</protein>
<dbReference type="RefSeq" id="WP_074765125.1">
    <property type="nucleotide sequence ID" value="NZ_FNKP01000001.1"/>
</dbReference>
<dbReference type="Pfam" id="PF03640">
    <property type="entry name" value="Lipoprotein_15"/>
    <property type="match status" value="2"/>
</dbReference>
<dbReference type="AlphaFoldDB" id="A0A1H1DJ13"/>
<dbReference type="InterPro" id="IPR005297">
    <property type="entry name" value="Lipoprotein_repeat"/>
</dbReference>
<keyword evidence="2" id="KW-0449">Lipoprotein</keyword>
<dbReference type="InterPro" id="IPR014558">
    <property type="entry name" value="UCP029720"/>
</dbReference>
<sequence>MRKRTLFAASAAALVLAVLQQSSFAEAPKVNNGRFVNADGMTLYTFDKDVTPGVSACTGGCMSNWPAATATSTDKPSGDWSLLPRADGAQQWAYKGHPLYRYAADKQAGDAKGDGFKDVWHIAKP</sequence>